<dbReference type="PANTHER" id="PTHR43776:SF15">
    <property type="entry name" value="GLUTATHIONE IMPORT ATP-BINDING PROTEIN GSIA"/>
    <property type="match status" value="1"/>
</dbReference>
<evidence type="ECO:0000313" key="12">
    <source>
        <dbReference type="Proteomes" id="UP000257706"/>
    </source>
</evidence>
<evidence type="ECO:0000256" key="4">
    <source>
        <dbReference type="ARBA" id="ARBA00022519"/>
    </source>
</evidence>
<feature type="domain" description="Oligopeptide/dipeptide ABC transporter C-terminal" evidence="10">
    <location>
        <begin position="22"/>
        <end position="68"/>
    </location>
</feature>
<keyword evidence="4" id="KW-0997">Cell inner membrane</keyword>
<dbReference type="NCBIfam" id="TIGR01727">
    <property type="entry name" value="oligo_HPY"/>
    <property type="match status" value="1"/>
</dbReference>
<dbReference type="InterPro" id="IPR013563">
    <property type="entry name" value="Oligopep_ABC_C"/>
</dbReference>
<evidence type="ECO:0000256" key="3">
    <source>
        <dbReference type="ARBA" id="ARBA00022475"/>
    </source>
</evidence>
<keyword evidence="7 11" id="KW-0067">ATP-binding</keyword>
<keyword evidence="6" id="KW-0547">Nucleotide-binding</keyword>
<keyword evidence="3" id="KW-1003">Cell membrane</keyword>
<evidence type="ECO:0000256" key="2">
    <source>
        <dbReference type="ARBA" id="ARBA00022448"/>
    </source>
</evidence>
<reference evidence="11 12" key="1">
    <citation type="journal article" date="2018" name="Nat. Biotechnol.">
        <title>A standardized bacterial taxonomy based on genome phylogeny substantially revises the tree of life.</title>
        <authorList>
            <person name="Parks D.H."/>
            <person name="Chuvochina M."/>
            <person name="Waite D.W."/>
            <person name="Rinke C."/>
            <person name="Skarshewski A."/>
            <person name="Chaumeil P.A."/>
            <person name="Hugenholtz P."/>
        </authorList>
    </citation>
    <scope>NUCLEOTIDE SEQUENCE [LARGE SCALE GENOMIC DNA]</scope>
    <source>
        <strain evidence="11">UBA8739</strain>
    </source>
</reference>
<evidence type="ECO:0000256" key="9">
    <source>
        <dbReference type="ARBA" id="ARBA00023136"/>
    </source>
</evidence>
<dbReference type="Proteomes" id="UP000257706">
    <property type="component" value="Unassembled WGS sequence"/>
</dbReference>
<evidence type="ECO:0000256" key="5">
    <source>
        <dbReference type="ARBA" id="ARBA00022737"/>
    </source>
</evidence>
<protein>
    <submittedName>
        <fullName evidence="11">Glutathione ABC transporter ATP-binding protein GsiA</fullName>
    </submittedName>
</protein>
<evidence type="ECO:0000256" key="8">
    <source>
        <dbReference type="ARBA" id="ARBA00022967"/>
    </source>
</evidence>
<dbReference type="Gene3D" id="3.40.50.300">
    <property type="entry name" value="P-loop containing nucleotide triphosphate hydrolases"/>
    <property type="match status" value="1"/>
</dbReference>
<accession>A0A3B9IS02</accession>
<evidence type="ECO:0000256" key="7">
    <source>
        <dbReference type="ARBA" id="ARBA00022840"/>
    </source>
</evidence>
<dbReference type="PANTHER" id="PTHR43776">
    <property type="entry name" value="TRANSPORT ATP-BINDING PROTEIN"/>
    <property type="match status" value="1"/>
</dbReference>
<evidence type="ECO:0000259" key="10">
    <source>
        <dbReference type="Pfam" id="PF08352"/>
    </source>
</evidence>
<dbReference type="AlphaFoldDB" id="A0A3B9IS02"/>
<gene>
    <name evidence="11" type="ORF">DCK97_22130</name>
</gene>
<dbReference type="InterPro" id="IPR050319">
    <property type="entry name" value="ABC_transp_ATP-bind"/>
</dbReference>
<name>A0A3B9IS02_9PROT</name>
<dbReference type="InterPro" id="IPR027417">
    <property type="entry name" value="P-loop_NTPase"/>
</dbReference>
<dbReference type="EMBL" id="DMAI01000356">
    <property type="protein sequence ID" value="HAE50117.1"/>
    <property type="molecule type" value="Genomic_DNA"/>
</dbReference>
<dbReference type="GO" id="GO:0005524">
    <property type="term" value="F:ATP binding"/>
    <property type="evidence" value="ECO:0007669"/>
    <property type="project" value="UniProtKB-KW"/>
</dbReference>
<keyword evidence="2" id="KW-0813">Transport</keyword>
<dbReference type="GO" id="GO:0005886">
    <property type="term" value="C:plasma membrane"/>
    <property type="evidence" value="ECO:0007669"/>
    <property type="project" value="UniProtKB-SubCell"/>
</dbReference>
<dbReference type="SUPFAM" id="SSF52540">
    <property type="entry name" value="P-loop containing nucleoside triphosphate hydrolases"/>
    <property type="match status" value="1"/>
</dbReference>
<comment type="subcellular location">
    <subcellularLocation>
        <location evidence="1">Cell inner membrane</location>
        <topology evidence="1">Peripheral membrane protein</topology>
    </subcellularLocation>
</comment>
<keyword evidence="9" id="KW-0472">Membrane</keyword>
<keyword evidence="8" id="KW-1278">Translocase</keyword>
<dbReference type="Pfam" id="PF08352">
    <property type="entry name" value="oligo_HPY"/>
    <property type="match status" value="1"/>
</dbReference>
<proteinExistence type="predicted"/>
<feature type="non-terminal residue" evidence="11">
    <location>
        <position position="1"/>
    </location>
</feature>
<evidence type="ECO:0000313" key="11">
    <source>
        <dbReference type="EMBL" id="HAE50117.1"/>
    </source>
</evidence>
<comment type="caution">
    <text evidence="11">The sequence shown here is derived from an EMBL/GenBank/DDBJ whole genome shotgun (WGS) entry which is preliminary data.</text>
</comment>
<evidence type="ECO:0000256" key="1">
    <source>
        <dbReference type="ARBA" id="ARBA00004417"/>
    </source>
</evidence>
<evidence type="ECO:0000256" key="6">
    <source>
        <dbReference type="ARBA" id="ARBA00022741"/>
    </source>
</evidence>
<organism evidence="11 12">
    <name type="scientific">Tistrella mobilis</name>
    <dbReference type="NCBI Taxonomy" id="171437"/>
    <lineage>
        <taxon>Bacteria</taxon>
        <taxon>Pseudomonadati</taxon>
        <taxon>Pseudomonadota</taxon>
        <taxon>Alphaproteobacteria</taxon>
        <taxon>Geminicoccales</taxon>
        <taxon>Geminicoccaceae</taxon>
        <taxon>Tistrella</taxon>
    </lineage>
</organism>
<keyword evidence="5" id="KW-0677">Repeat</keyword>
<dbReference type="GO" id="GO:0015833">
    <property type="term" value="P:peptide transport"/>
    <property type="evidence" value="ECO:0007669"/>
    <property type="project" value="InterPro"/>
</dbReference>
<sequence length="93" mass="10145">HDLGVVGHLAHRVAVLYLGQIVEIGSRAAVFERPMHPYTRKLLSAVPVADPTRRPDRPMLDGEIPSPVRRVGDAPRILSLKSVAPDHKVAETA</sequence>